<reference evidence="2 3" key="1">
    <citation type="submission" date="2012-09" db="EMBL/GenBank/DDBJ databases">
        <title>Draft Genome Sequences of 6 Strains from Genus Thauera.</title>
        <authorList>
            <person name="Liu B."/>
            <person name="Shapleigh J.P."/>
            <person name="Frostegard A.H."/>
        </authorList>
    </citation>
    <scope>NUCLEOTIDE SEQUENCE [LARGE SCALE GENOMIC DNA]</scope>
    <source>
        <strain evidence="3">47Lol / DSM 12138</strain>
    </source>
</reference>
<keyword evidence="1" id="KW-1133">Transmembrane helix</keyword>
<keyword evidence="3" id="KW-1185">Reference proteome</keyword>
<proteinExistence type="predicted"/>
<organism evidence="2 3">
    <name type="scientific">Thauera linaloolentis (strain DSM 12138 / JCM 21573 / CCUG 41526 / CIP 105981 / IAM 15112 / NBRC 102519 / 47Lol)</name>
    <dbReference type="NCBI Taxonomy" id="1123367"/>
    <lineage>
        <taxon>Bacteria</taxon>
        <taxon>Pseudomonadati</taxon>
        <taxon>Pseudomonadota</taxon>
        <taxon>Betaproteobacteria</taxon>
        <taxon>Rhodocyclales</taxon>
        <taxon>Zoogloeaceae</taxon>
        <taxon>Thauera</taxon>
    </lineage>
</organism>
<gene>
    <name evidence="2" type="ORF">C666_16720</name>
</gene>
<protein>
    <submittedName>
        <fullName evidence="2">Uncharacterized protein</fullName>
    </submittedName>
</protein>
<sequence>MPQTLEKYRRIDRRKNWLASIAVALSLALLLAILLKALLLAIGEPMLPSPVRDVAVFALILFVPCLSAGMRIGSSLIARYDGEVMRSPPATEPGSKRAGPLDAVQQHAWAALESWCRAGAGDGRSPFWRPRQLPDVPERFSLAVMVGGNSGARSQLAETFALRLDRNDELAALSADSRLKGMCLKLAVKWHELWWWRKRHPRQPWDCGYVLEHPAAMARLAHFRPRRPTLMIADELRNDSLRQILHALGTAQAGFGHPVRLLVIDAALPSMLELHFDTDTQWGHTPVHDLGQVSVIDLSGTRMADNGERRPPP</sequence>
<comment type="caution">
    <text evidence="2">The sequence shown here is derived from an EMBL/GenBank/DDBJ whole genome shotgun (WGS) entry which is preliminary data.</text>
</comment>
<dbReference type="OrthoDB" id="8907267at2"/>
<evidence type="ECO:0000256" key="1">
    <source>
        <dbReference type="SAM" id="Phobius"/>
    </source>
</evidence>
<feature type="transmembrane region" description="Helical" evidence="1">
    <location>
        <begin position="21"/>
        <end position="42"/>
    </location>
</feature>
<keyword evidence="1" id="KW-0812">Transmembrane</keyword>
<accession>N6XSI3</accession>
<dbReference type="EMBL" id="AMXE01000095">
    <property type="protein sequence ID" value="ENO84711.1"/>
    <property type="molecule type" value="Genomic_DNA"/>
</dbReference>
<dbReference type="RefSeq" id="WP_004344165.1">
    <property type="nucleotide sequence ID" value="NZ_AMXE01000095.1"/>
</dbReference>
<feature type="transmembrane region" description="Helical" evidence="1">
    <location>
        <begin position="54"/>
        <end position="78"/>
    </location>
</feature>
<name>N6XSI3_THAL4</name>
<evidence type="ECO:0000313" key="3">
    <source>
        <dbReference type="Proteomes" id="UP000013232"/>
    </source>
</evidence>
<dbReference type="Proteomes" id="UP000013232">
    <property type="component" value="Unassembled WGS sequence"/>
</dbReference>
<dbReference type="AlphaFoldDB" id="N6XSI3"/>
<evidence type="ECO:0000313" key="2">
    <source>
        <dbReference type="EMBL" id="ENO84711.1"/>
    </source>
</evidence>
<dbReference type="STRING" id="1123367.GCA_000621305_03550"/>
<keyword evidence="1" id="KW-0472">Membrane</keyword>